<dbReference type="GO" id="GO:0005886">
    <property type="term" value="C:plasma membrane"/>
    <property type="evidence" value="ECO:0007669"/>
    <property type="project" value="UniProtKB-SubCell"/>
</dbReference>
<dbReference type="GO" id="GO:1903785">
    <property type="term" value="P:L-valine transmembrane transport"/>
    <property type="evidence" value="ECO:0007669"/>
    <property type="project" value="TreeGrafter"/>
</dbReference>
<name>A0A369AP20_9BURK</name>
<feature type="transmembrane region" description="Helical" evidence="9">
    <location>
        <begin position="127"/>
        <end position="146"/>
    </location>
</feature>
<dbReference type="PANTHER" id="PTHR34979">
    <property type="entry name" value="INNER MEMBRANE PROTEIN YGAZ"/>
    <property type="match status" value="1"/>
</dbReference>
<dbReference type="RefSeq" id="WP_114483516.1">
    <property type="nucleotide sequence ID" value="NZ_QPJU01000006.1"/>
</dbReference>
<keyword evidence="5 9" id="KW-0812">Transmembrane</keyword>
<keyword evidence="6 9" id="KW-1133">Transmembrane helix</keyword>
<evidence type="ECO:0000256" key="3">
    <source>
        <dbReference type="ARBA" id="ARBA00022448"/>
    </source>
</evidence>
<feature type="transmembrane region" description="Helical" evidence="9">
    <location>
        <begin position="40"/>
        <end position="59"/>
    </location>
</feature>
<keyword evidence="3" id="KW-0813">Transport</keyword>
<feature type="transmembrane region" description="Helical" evidence="9">
    <location>
        <begin position="66"/>
        <end position="89"/>
    </location>
</feature>
<proteinExistence type="inferred from homology"/>
<dbReference type="InterPro" id="IPR011606">
    <property type="entry name" value="Brnchd-chn_aa_trnsp_permease"/>
</dbReference>
<evidence type="ECO:0000256" key="8">
    <source>
        <dbReference type="SAM" id="MobiDB-lite"/>
    </source>
</evidence>
<dbReference type="Proteomes" id="UP000252174">
    <property type="component" value="Unassembled WGS sequence"/>
</dbReference>
<feature type="transmembrane region" description="Helical" evidence="9">
    <location>
        <begin position="219"/>
        <end position="248"/>
    </location>
</feature>
<comment type="caution">
    <text evidence="10">The sequence shown here is derived from an EMBL/GenBank/DDBJ whole genome shotgun (WGS) entry which is preliminary data.</text>
</comment>
<gene>
    <name evidence="10" type="ORF">DFR45_10672</name>
</gene>
<organism evidence="10 11">
    <name type="scientific">Extensimonas vulgaris</name>
    <dbReference type="NCBI Taxonomy" id="1031594"/>
    <lineage>
        <taxon>Bacteria</taxon>
        <taxon>Pseudomonadati</taxon>
        <taxon>Pseudomonadota</taxon>
        <taxon>Betaproteobacteria</taxon>
        <taxon>Burkholderiales</taxon>
        <taxon>Comamonadaceae</taxon>
        <taxon>Extensimonas</taxon>
    </lineage>
</organism>
<dbReference type="AlphaFoldDB" id="A0A369AP20"/>
<evidence type="ECO:0000313" key="11">
    <source>
        <dbReference type="Proteomes" id="UP000252174"/>
    </source>
</evidence>
<feature type="region of interest" description="Disordered" evidence="8">
    <location>
        <begin position="268"/>
        <end position="301"/>
    </location>
</feature>
<evidence type="ECO:0000256" key="7">
    <source>
        <dbReference type="ARBA" id="ARBA00023136"/>
    </source>
</evidence>
<keyword evidence="4" id="KW-1003">Cell membrane</keyword>
<accession>A0A369AP20</accession>
<evidence type="ECO:0000313" key="10">
    <source>
        <dbReference type="EMBL" id="RCX09184.1"/>
    </source>
</evidence>
<comment type="subcellular location">
    <subcellularLocation>
        <location evidence="1">Cell membrane</location>
        <topology evidence="1">Multi-pass membrane protein</topology>
    </subcellularLocation>
</comment>
<dbReference type="OrthoDB" id="9179311at2"/>
<feature type="transmembrane region" description="Helical" evidence="9">
    <location>
        <begin position="188"/>
        <end position="207"/>
    </location>
</feature>
<dbReference type="Pfam" id="PF03591">
    <property type="entry name" value="AzlC"/>
    <property type="match status" value="1"/>
</dbReference>
<evidence type="ECO:0000256" key="5">
    <source>
        <dbReference type="ARBA" id="ARBA00022692"/>
    </source>
</evidence>
<keyword evidence="11" id="KW-1185">Reference proteome</keyword>
<evidence type="ECO:0000256" key="6">
    <source>
        <dbReference type="ARBA" id="ARBA00022989"/>
    </source>
</evidence>
<dbReference type="EMBL" id="QPJU01000006">
    <property type="protein sequence ID" value="RCX09184.1"/>
    <property type="molecule type" value="Genomic_DNA"/>
</dbReference>
<evidence type="ECO:0000256" key="9">
    <source>
        <dbReference type="SAM" id="Phobius"/>
    </source>
</evidence>
<feature type="transmembrane region" description="Helical" evidence="9">
    <location>
        <begin position="158"/>
        <end position="181"/>
    </location>
</feature>
<comment type="similarity">
    <text evidence="2">Belongs to the AzlC family.</text>
</comment>
<keyword evidence="7 9" id="KW-0472">Membrane</keyword>
<dbReference type="PANTHER" id="PTHR34979:SF1">
    <property type="entry name" value="INNER MEMBRANE PROTEIN YGAZ"/>
    <property type="match status" value="1"/>
</dbReference>
<evidence type="ECO:0000256" key="2">
    <source>
        <dbReference type="ARBA" id="ARBA00010735"/>
    </source>
</evidence>
<evidence type="ECO:0000256" key="4">
    <source>
        <dbReference type="ARBA" id="ARBA00022475"/>
    </source>
</evidence>
<evidence type="ECO:0000256" key="1">
    <source>
        <dbReference type="ARBA" id="ARBA00004651"/>
    </source>
</evidence>
<sequence length="301" mass="31519">MSGQRDPAHGDRGGTPAAGDVLSLRALAREPEFRLAAKDMLATALGISAWGLVTGVAMVKSGMTVSMAIVMSLLVYAGSAQLAVLPLLATGAPLWVVWLTAICVNLRFVIFSNLWRSYFVHRPLLQRLTIGYLSGDAIFVFFMQRYPEPRPAPGQLAYFWGASLLNWLAWQVPSIAGIVLANAIPLSWGLGFAGVLALLGVLLSMLVDRPAWVATVVSAAAAIAAFGLPLKLNILVAIAAAVAAGLLAEAAERRLRKPAVVLRPAGSSVAADAGTPQAIPAQPTADAPTLSTNARPAERTP</sequence>
<reference evidence="10 11" key="1">
    <citation type="submission" date="2018-07" db="EMBL/GenBank/DDBJ databases">
        <title>Genomic Encyclopedia of Type Strains, Phase IV (KMG-IV): sequencing the most valuable type-strain genomes for metagenomic binning, comparative biology and taxonomic classification.</title>
        <authorList>
            <person name="Goeker M."/>
        </authorList>
    </citation>
    <scope>NUCLEOTIDE SEQUENCE [LARGE SCALE GENOMIC DNA]</scope>
    <source>
        <strain evidence="10 11">DSM 100911</strain>
    </source>
</reference>
<feature type="transmembrane region" description="Helical" evidence="9">
    <location>
        <begin position="95"/>
        <end position="115"/>
    </location>
</feature>
<protein>
    <submittedName>
        <fullName evidence="10">Putative branched-subunit amino acid permease</fullName>
    </submittedName>
</protein>